<evidence type="ECO:0000313" key="5">
    <source>
        <dbReference type="EMBL" id="MBB6033960.1"/>
    </source>
</evidence>
<evidence type="ECO:0000313" key="6">
    <source>
        <dbReference type="Proteomes" id="UP000548476"/>
    </source>
</evidence>
<gene>
    <name evidence="5" type="ORF">HNR73_001810</name>
</gene>
<keyword evidence="6" id="KW-1185">Reference proteome</keyword>
<dbReference type="InterPro" id="IPR027383">
    <property type="entry name" value="Znf_put"/>
</dbReference>
<evidence type="ECO:0000256" key="1">
    <source>
        <dbReference type="ARBA" id="ARBA00023015"/>
    </source>
</evidence>
<accession>A0A841FPS7</accession>
<keyword evidence="2" id="KW-0804">Transcription</keyword>
<dbReference type="Proteomes" id="UP000548476">
    <property type="component" value="Unassembled WGS sequence"/>
</dbReference>
<keyword evidence="3" id="KW-0472">Membrane</keyword>
<feature type="transmembrane region" description="Helical" evidence="3">
    <location>
        <begin position="86"/>
        <end position="105"/>
    </location>
</feature>
<reference evidence="5 6" key="1">
    <citation type="submission" date="2020-08" db="EMBL/GenBank/DDBJ databases">
        <title>Genomic Encyclopedia of Type Strains, Phase IV (KMG-IV): sequencing the most valuable type-strain genomes for metagenomic binning, comparative biology and taxonomic classification.</title>
        <authorList>
            <person name="Goeker M."/>
        </authorList>
    </citation>
    <scope>NUCLEOTIDE SEQUENCE [LARGE SCALE GENOMIC DNA]</scope>
    <source>
        <strain evidence="5 6">YIM 65646</strain>
    </source>
</reference>
<protein>
    <recommendedName>
        <fullName evidence="4">Putative zinc-finger domain-containing protein</fullName>
    </recommendedName>
</protein>
<proteinExistence type="predicted"/>
<evidence type="ECO:0000256" key="2">
    <source>
        <dbReference type="ARBA" id="ARBA00023163"/>
    </source>
</evidence>
<dbReference type="AlphaFoldDB" id="A0A841FPS7"/>
<dbReference type="Gene3D" id="1.10.10.1320">
    <property type="entry name" value="Anti-sigma factor, zinc-finger domain"/>
    <property type="match status" value="1"/>
</dbReference>
<comment type="caution">
    <text evidence="5">The sequence shown here is derived from an EMBL/GenBank/DDBJ whole genome shotgun (WGS) entry which is preliminary data.</text>
</comment>
<evidence type="ECO:0000256" key="3">
    <source>
        <dbReference type="SAM" id="Phobius"/>
    </source>
</evidence>
<keyword evidence="3" id="KW-1133">Transmembrane helix</keyword>
<organism evidence="5 6">
    <name type="scientific">Phytomonospora endophytica</name>
    <dbReference type="NCBI Taxonomy" id="714109"/>
    <lineage>
        <taxon>Bacteria</taxon>
        <taxon>Bacillati</taxon>
        <taxon>Actinomycetota</taxon>
        <taxon>Actinomycetes</taxon>
        <taxon>Micromonosporales</taxon>
        <taxon>Micromonosporaceae</taxon>
        <taxon>Phytomonospora</taxon>
    </lineage>
</organism>
<name>A0A841FPS7_9ACTN</name>
<evidence type="ECO:0000259" key="4">
    <source>
        <dbReference type="Pfam" id="PF13490"/>
    </source>
</evidence>
<feature type="domain" description="Putative zinc-finger" evidence="4">
    <location>
        <begin position="11"/>
        <end position="35"/>
    </location>
</feature>
<keyword evidence="3" id="KW-0812">Transmembrane</keyword>
<keyword evidence="1" id="KW-0805">Transcription regulation</keyword>
<dbReference type="RefSeq" id="WP_184786805.1">
    <property type="nucleotide sequence ID" value="NZ_BONT01000013.1"/>
</dbReference>
<dbReference type="InterPro" id="IPR041916">
    <property type="entry name" value="Anti_sigma_zinc_sf"/>
</dbReference>
<dbReference type="Pfam" id="PF13490">
    <property type="entry name" value="zf-HC2"/>
    <property type="match status" value="1"/>
</dbReference>
<sequence>MTCQHHHDGAAYVLGALDPADRTAFEAHLPHCAECTGTVRGLAQLPGVLAHAPIENLLAAAGPPPPEDTLPVLIHRVRVDRRQRKWRTALVGAAAAVLLAAGSLGTAELLRTDPPQAPVVAQPESIDVRFAAAEGFDVWGDAALTRLPGGTQIRIDCAYTVGKDSYLGGLPYRLVVTNDKGDEDMAGSWHAKDGLSEGILLFTRWAPENISAMEIQDLDGKVILHWTR</sequence>
<dbReference type="EMBL" id="JACHGT010000003">
    <property type="protein sequence ID" value="MBB6033960.1"/>
    <property type="molecule type" value="Genomic_DNA"/>
</dbReference>